<gene>
    <name evidence="2" type="ORF">FVW59_04040</name>
</gene>
<accession>A0A5C9A693</accession>
<evidence type="ECO:0000259" key="1">
    <source>
        <dbReference type="Pfam" id="PF13577"/>
    </source>
</evidence>
<protein>
    <submittedName>
        <fullName evidence="2">Nuclear transport factor 2 family protein</fullName>
    </submittedName>
</protein>
<dbReference type="Proteomes" id="UP000321933">
    <property type="component" value="Unassembled WGS sequence"/>
</dbReference>
<dbReference type="Gene3D" id="3.10.450.50">
    <property type="match status" value="2"/>
</dbReference>
<dbReference type="Pfam" id="PF13577">
    <property type="entry name" value="SnoaL_4"/>
    <property type="match status" value="2"/>
</dbReference>
<name>A0A5C9A693_9GAMM</name>
<feature type="domain" description="SnoaL-like" evidence="1">
    <location>
        <begin position="197"/>
        <end position="314"/>
    </location>
</feature>
<dbReference type="CDD" id="cd00531">
    <property type="entry name" value="NTF2_like"/>
    <property type="match status" value="1"/>
</dbReference>
<proteinExistence type="predicted"/>
<evidence type="ECO:0000313" key="2">
    <source>
        <dbReference type="EMBL" id="TXS95077.1"/>
    </source>
</evidence>
<dbReference type="InterPro" id="IPR037401">
    <property type="entry name" value="SnoaL-like"/>
</dbReference>
<organism evidence="2 3">
    <name type="scientific">Parahaliea aestuarii</name>
    <dbReference type="NCBI Taxonomy" id="1852021"/>
    <lineage>
        <taxon>Bacteria</taxon>
        <taxon>Pseudomonadati</taxon>
        <taxon>Pseudomonadota</taxon>
        <taxon>Gammaproteobacteria</taxon>
        <taxon>Cellvibrionales</taxon>
        <taxon>Halieaceae</taxon>
        <taxon>Parahaliea</taxon>
    </lineage>
</organism>
<dbReference type="RefSeq" id="WP_148062917.1">
    <property type="nucleotide sequence ID" value="NZ_VRYZ01000001.1"/>
</dbReference>
<dbReference type="OrthoDB" id="581683at2"/>
<sequence length="357" mass="39309">MATQYDGENLLAVQGVRQALALHSQGVDRADEGLLAAAYHDDGEVDYGFFKGAASEFVPILSSAQRQGPVTLHRSSPPWVQILGERALSETYVLACAEGEEDGQGVQRLIGGRYLDRLSRRRGEWRLDHRRYVMDWNINRPGQSAWPGTSALLANFVPRGGHAEADPGRTLLALGLARIKTQEKTMSADNRDAQLDEALAKLAVHDLLMAYARGVDRADSELLGSIFLPDSTVVSGAFNGSGPEFAREITRSVSENLVRCFHSIANEWVKVEGEHAVGEAYVIAHMTAGGTDTVTGGRYVNEFERRDGSWKIRSHTFVADWNMNLPTSFQSDGMYAALDSRGCFGRNDPVYRFWESA</sequence>
<comment type="caution">
    <text evidence="2">The sequence shown here is derived from an EMBL/GenBank/DDBJ whole genome shotgun (WGS) entry which is preliminary data.</text>
</comment>
<reference evidence="2 3" key="1">
    <citation type="submission" date="2019-08" db="EMBL/GenBank/DDBJ databases">
        <title>Parahaliea maris sp. nov., isolated from the surface seawater.</title>
        <authorList>
            <person name="Liu Y."/>
        </authorList>
    </citation>
    <scope>NUCLEOTIDE SEQUENCE [LARGE SCALE GENOMIC DNA]</scope>
    <source>
        <strain evidence="2 3">S2-26</strain>
    </source>
</reference>
<dbReference type="SUPFAM" id="SSF54427">
    <property type="entry name" value="NTF2-like"/>
    <property type="match status" value="2"/>
</dbReference>
<evidence type="ECO:0000313" key="3">
    <source>
        <dbReference type="Proteomes" id="UP000321933"/>
    </source>
</evidence>
<keyword evidence="3" id="KW-1185">Reference proteome</keyword>
<dbReference type="AlphaFoldDB" id="A0A5C9A693"/>
<dbReference type="EMBL" id="VRYZ01000001">
    <property type="protein sequence ID" value="TXS95077.1"/>
    <property type="molecule type" value="Genomic_DNA"/>
</dbReference>
<dbReference type="InterPro" id="IPR032710">
    <property type="entry name" value="NTF2-like_dom_sf"/>
</dbReference>
<feature type="domain" description="SnoaL-like" evidence="1">
    <location>
        <begin position="10"/>
        <end position="131"/>
    </location>
</feature>